<evidence type="ECO:0000313" key="1">
    <source>
        <dbReference type="EMBL" id="MFC3194081.1"/>
    </source>
</evidence>
<dbReference type="Proteomes" id="UP001595533">
    <property type="component" value="Unassembled WGS sequence"/>
</dbReference>
<name>A0ABV7JBP5_9GAMM</name>
<dbReference type="EMBL" id="JBHRTS010000003">
    <property type="protein sequence ID" value="MFC3194081.1"/>
    <property type="molecule type" value="Genomic_DNA"/>
</dbReference>
<organism evidence="1 2">
    <name type="scientific">Marinicella sediminis</name>
    <dbReference type="NCBI Taxonomy" id="1792834"/>
    <lineage>
        <taxon>Bacteria</taxon>
        <taxon>Pseudomonadati</taxon>
        <taxon>Pseudomonadota</taxon>
        <taxon>Gammaproteobacteria</taxon>
        <taxon>Lysobacterales</taxon>
        <taxon>Marinicellaceae</taxon>
        <taxon>Marinicella</taxon>
    </lineage>
</organism>
<proteinExistence type="predicted"/>
<protein>
    <submittedName>
        <fullName evidence="1">Uncharacterized protein</fullName>
    </submittedName>
</protein>
<evidence type="ECO:0000313" key="2">
    <source>
        <dbReference type="Proteomes" id="UP001595533"/>
    </source>
</evidence>
<sequence>MSAQQWVAKVNQLIDSQDWTGLESMNQQVCQRLVDRKDMNSLVDFYEQAFELVAGAVKVDHLSTDDLKVLGSDLQFVLTNALSQSAVDPDIKAIYLEYHYDGGDSTELNLFLSEKHPDEDTECWGSYFGDNGFIEGPNVHHLFHFDPDGELSDLEVTIATECVRAHLITVLMSVIDGLKPDVPVGFAAHDGFVVMLN</sequence>
<keyword evidence="2" id="KW-1185">Reference proteome</keyword>
<accession>A0ABV7JBP5</accession>
<reference evidence="2" key="1">
    <citation type="journal article" date="2019" name="Int. J. Syst. Evol. Microbiol.">
        <title>The Global Catalogue of Microorganisms (GCM) 10K type strain sequencing project: providing services to taxonomists for standard genome sequencing and annotation.</title>
        <authorList>
            <consortium name="The Broad Institute Genomics Platform"/>
            <consortium name="The Broad Institute Genome Sequencing Center for Infectious Disease"/>
            <person name="Wu L."/>
            <person name="Ma J."/>
        </authorList>
    </citation>
    <scope>NUCLEOTIDE SEQUENCE [LARGE SCALE GENOMIC DNA]</scope>
    <source>
        <strain evidence="2">KCTC 42953</strain>
    </source>
</reference>
<gene>
    <name evidence="1" type="ORF">ACFODZ_07495</name>
</gene>
<comment type="caution">
    <text evidence="1">The sequence shown here is derived from an EMBL/GenBank/DDBJ whole genome shotgun (WGS) entry which is preliminary data.</text>
</comment>